<dbReference type="PRINTS" id="PR00099">
    <property type="entry name" value="CPSGATASE"/>
</dbReference>
<protein>
    <submittedName>
        <fullName evidence="2">(spotted green pufferfish) hypothetical protein</fullName>
    </submittedName>
</protein>
<sequence length="342" mass="37353">MASLILEDGATFRGLLFGADVSVSGEVVFQTGMVGYPEALTDPSYRGQLLTLTYPLVGNYGVPKDEDGEFGLSKVGSCVPVTLERGILRGCRVVLVRSCVSACWGLQWFESSRIFATALIIGELSEDPSHWSSAKSLDQWLKEQGVPGLQGVDTRSLTKKIREKGTMLGKLVVDGTPAETVPFDNPDERNLVQEVSIKVWLPDPGGDLYTRRFLSCPFCEDPFSSFGPQEPRVFNPSGGVRITVVDCGIKYNQIRCLAQRGARVTLVPWDYPLDSAEFDGLFVSNGPGDPQLCQATISNLRKVVSVEHPKPLFGICLGHQLLSLVIGSKTYKMKSVQIPHVL</sequence>
<reference evidence="2" key="2">
    <citation type="submission" date="2004-02" db="EMBL/GenBank/DDBJ databases">
        <authorList>
            <consortium name="Genoscope"/>
            <consortium name="Whitehead Institute Centre for Genome Research"/>
        </authorList>
    </citation>
    <scope>NUCLEOTIDE SEQUENCE</scope>
</reference>
<dbReference type="SMART" id="SM01097">
    <property type="entry name" value="CPSase_sm_chain"/>
    <property type="match status" value="1"/>
</dbReference>
<dbReference type="InterPro" id="IPR017926">
    <property type="entry name" value="GATASE"/>
</dbReference>
<gene>
    <name evidence="2" type="ORF">GSTENG00009791001</name>
</gene>
<name>Q4SZL3_TETNG</name>
<feature type="domain" description="Carbamoyl-phosphate synthase small subunit N-terminal" evidence="1">
    <location>
        <begin position="1"/>
        <end position="172"/>
    </location>
</feature>
<dbReference type="SUPFAM" id="SSF52021">
    <property type="entry name" value="Carbamoyl phosphate synthetase, small subunit N-terminal domain"/>
    <property type="match status" value="1"/>
</dbReference>
<proteinExistence type="predicted"/>
<dbReference type="KEGG" id="tng:GSTEN00009791G001"/>
<reference evidence="2" key="1">
    <citation type="journal article" date="2004" name="Nature">
        <title>Genome duplication in the teleost fish Tetraodon nigroviridis reveals the early vertebrate proto-karyotype.</title>
        <authorList>
            <person name="Jaillon O."/>
            <person name="Aury J.-M."/>
            <person name="Brunet F."/>
            <person name="Petit J.-L."/>
            <person name="Stange-Thomann N."/>
            <person name="Mauceli E."/>
            <person name="Bouneau L."/>
            <person name="Fischer C."/>
            <person name="Ozouf-Costaz C."/>
            <person name="Bernot A."/>
            <person name="Nicaud S."/>
            <person name="Jaffe D."/>
            <person name="Fisher S."/>
            <person name="Lutfalla G."/>
            <person name="Dossat C."/>
            <person name="Segurens B."/>
            <person name="Dasilva C."/>
            <person name="Salanoubat M."/>
            <person name="Levy M."/>
            <person name="Boudet N."/>
            <person name="Castellano S."/>
            <person name="Anthouard V."/>
            <person name="Jubin C."/>
            <person name="Castelli V."/>
            <person name="Katinka M."/>
            <person name="Vacherie B."/>
            <person name="Biemont C."/>
            <person name="Skalli Z."/>
            <person name="Cattolico L."/>
            <person name="Poulain J."/>
            <person name="De Berardinis V."/>
            <person name="Cruaud C."/>
            <person name="Duprat S."/>
            <person name="Brottier P."/>
            <person name="Coutanceau J.-P."/>
            <person name="Gouzy J."/>
            <person name="Parra G."/>
            <person name="Lardier G."/>
            <person name="Chapple C."/>
            <person name="McKernan K.J."/>
            <person name="McEwan P."/>
            <person name="Bosak S."/>
            <person name="Kellis M."/>
            <person name="Volff J.-N."/>
            <person name="Guigo R."/>
            <person name="Zody M.C."/>
            <person name="Mesirov J."/>
            <person name="Lindblad-Toh K."/>
            <person name="Birren B."/>
            <person name="Nusbaum C."/>
            <person name="Kahn D."/>
            <person name="Robinson-Rechavi M."/>
            <person name="Laudet V."/>
            <person name="Schachter V."/>
            <person name="Quetier F."/>
            <person name="Saurin W."/>
            <person name="Scarpelli C."/>
            <person name="Wincker P."/>
            <person name="Lander E.S."/>
            <person name="Weissenbach J."/>
            <person name="Roest Crollius H."/>
        </authorList>
    </citation>
    <scope>NUCLEOTIDE SEQUENCE [LARGE SCALE GENOMIC DNA]</scope>
</reference>
<evidence type="ECO:0000313" key="2">
    <source>
        <dbReference type="EMBL" id="CAF93919.1"/>
    </source>
</evidence>
<dbReference type="Gene3D" id="3.40.50.880">
    <property type="match status" value="1"/>
</dbReference>
<dbReference type="AlphaFoldDB" id="Q4SZL3"/>
<accession>Q4SZL3</accession>
<organism evidence="2">
    <name type="scientific">Tetraodon nigroviridis</name>
    <name type="common">Spotted green pufferfish</name>
    <name type="synonym">Chelonodon nigroviridis</name>
    <dbReference type="NCBI Taxonomy" id="99883"/>
    <lineage>
        <taxon>Eukaryota</taxon>
        <taxon>Metazoa</taxon>
        <taxon>Chordata</taxon>
        <taxon>Craniata</taxon>
        <taxon>Vertebrata</taxon>
        <taxon>Euteleostomi</taxon>
        <taxon>Actinopterygii</taxon>
        <taxon>Neopterygii</taxon>
        <taxon>Teleostei</taxon>
        <taxon>Neoteleostei</taxon>
        <taxon>Acanthomorphata</taxon>
        <taxon>Eupercaria</taxon>
        <taxon>Tetraodontiformes</taxon>
        <taxon>Tetradontoidea</taxon>
        <taxon>Tetraodontidae</taxon>
        <taxon>Tetraodon</taxon>
    </lineage>
</organism>
<dbReference type="OrthoDB" id="434at2759"/>
<dbReference type="Gene3D" id="3.50.30.20">
    <property type="entry name" value="Carbamoyl-phosphate synthase small subunit, N-terminal domain"/>
    <property type="match status" value="1"/>
</dbReference>
<dbReference type="PROSITE" id="PS51273">
    <property type="entry name" value="GATASE_TYPE_1"/>
    <property type="match status" value="1"/>
</dbReference>
<dbReference type="SUPFAM" id="SSF52317">
    <property type="entry name" value="Class I glutamine amidotransferase-like"/>
    <property type="match status" value="1"/>
</dbReference>
<dbReference type="InterPro" id="IPR029062">
    <property type="entry name" value="Class_I_gatase-like"/>
</dbReference>
<dbReference type="PRINTS" id="PR00096">
    <property type="entry name" value="GATASE"/>
</dbReference>
<dbReference type="Pfam" id="PF00117">
    <property type="entry name" value="GATase"/>
    <property type="match status" value="1"/>
</dbReference>
<dbReference type="InterPro" id="IPR002474">
    <property type="entry name" value="CarbamoylP_synth_ssu_N"/>
</dbReference>
<dbReference type="InterPro" id="IPR036480">
    <property type="entry name" value="CarbP_synth_ssu_N_sf"/>
</dbReference>
<comment type="caution">
    <text evidence="2">The sequence shown here is derived from an EMBL/GenBank/DDBJ whole genome shotgun (WGS) entry which is preliminary data.</text>
</comment>
<evidence type="ECO:0000259" key="1">
    <source>
        <dbReference type="SMART" id="SM01097"/>
    </source>
</evidence>
<dbReference type="Pfam" id="PF00988">
    <property type="entry name" value="CPSase_sm_chain"/>
    <property type="match status" value="2"/>
</dbReference>
<dbReference type="EMBL" id="CAAE01011586">
    <property type="protein sequence ID" value="CAF93919.1"/>
    <property type="molecule type" value="Genomic_DNA"/>
</dbReference>